<dbReference type="OrthoDB" id="2678255at2759"/>
<reference evidence="4" key="2">
    <citation type="submission" date="2015-01" db="EMBL/GenBank/DDBJ databases">
        <title>Evolutionary Origins and Diversification of the Mycorrhizal Mutualists.</title>
        <authorList>
            <consortium name="DOE Joint Genome Institute"/>
            <consortium name="Mycorrhizal Genomics Consortium"/>
            <person name="Kohler A."/>
            <person name="Kuo A."/>
            <person name="Nagy L.G."/>
            <person name="Floudas D."/>
            <person name="Copeland A."/>
            <person name="Barry K.W."/>
            <person name="Cichocki N."/>
            <person name="Veneault-Fourrey C."/>
            <person name="LaButti K."/>
            <person name="Lindquist E.A."/>
            <person name="Lipzen A."/>
            <person name="Lundell T."/>
            <person name="Morin E."/>
            <person name="Murat C."/>
            <person name="Riley R."/>
            <person name="Ohm R."/>
            <person name="Sun H."/>
            <person name="Tunlid A."/>
            <person name="Henrissat B."/>
            <person name="Grigoriev I.V."/>
            <person name="Hibbett D.S."/>
            <person name="Martin F."/>
        </authorList>
    </citation>
    <scope>NUCLEOTIDE SEQUENCE [LARGE SCALE GENOMIC DNA]</scope>
    <source>
        <strain evidence="4">Ve08.2h10</strain>
    </source>
</reference>
<evidence type="ECO:0000313" key="4">
    <source>
        <dbReference type="Proteomes" id="UP000054538"/>
    </source>
</evidence>
<dbReference type="EMBL" id="KN825578">
    <property type="protein sequence ID" value="KIK84302.1"/>
    <property type="molecule type" value="Genomic_DNA"/>
</dbReference>
<keyword evidence="4" id="KW-1185">Reference proteome</keyword>
<evidence type="ECO:0000256" key="2">
    <source>
        <dbReference type="SAM" id="SignalP"/>
    </source>
</evidence>
<feature type="signal peptide" evidence="2">
    <location>
        <begin position="1"/>
        <end position="19"/>
    </location>
</feature>
<evidence type="ECO:0000256" key="1">
    <source>
        <dbReference type="SAM" id="MobiDB-lite"/>
    </source>
</evidence>
<evidence type="ECO:0000313" key="3">
    <source>
        <dbReference type="EMBL" id="KIK84302.1"/>
    </source>
</evidence>
<dbReference type="InParanoid" id="A0A0D0CN41"/>
<organism evidence="3 4">
    <name type="scientific">Paxillus rubicundulus Ve08.2h10</name>
    <dbReference type="NCBI Taxonomy" id="930991"/>
    <lineage>
        <taxon>Eukaryota</taxon>
        <taxon>Fungi</taxon>
        <taxon>Dikarya</taxon>
        <taxon>Basidiomycota</taxon>
        <taxon>Agaricomycotina</taxon>
        <taxon>Agaricomycetes</taxon>
        <taxon>Agaricomycetidae</taxon>
        <taxon>Boletales</taxon>
        <taxon>Paxilineae</taxon>
        <taxon>Paxillaceae</taxon>
        <taxon>Paxillus</taxon>
    </lineage>
</organism>
<gene>
    <name evidence="3" type="ORF">PAXRUDRAFT_832011</name>
</gene>
<dbReference type="AlphaFoldDB" id="A0A0D0CN41"/>
<feature type="chain" id="PRO_5002225354" evidence="2">
    <location>
        <begin position="20"/>
        <end position="51"/>
    </location>
</feature>
<keyword evidence="2" id="KW-0732">Signal</keyword>
<feature type="region of interest" description="Disordered" evidence="1">
    <location>
        <begin position="28"/>
        <end position="51"/>
    </location>
</feature>
<protein>
    <submittedName>
        <fullName evidence="3">Uncharacterized protein</fullName>
    </submittedName>
</protein>
<proteinExistence type="predicted"/>
<dbReference type="HOGENOM" id="CLU_3107096_0_0_1"/>
<sequence length="51" mass="5526">MRVSAIFFVLLSVACGISAAAIPELKRDNVEERSTGSSNSPPDYIKEEAQK</sequence>
<accession>A0A0D0CN41</accession>
<dbReference type="PROSITE" id="PS51257">
    <property type="entry name" value="PROKAR_LIPOPROTEIN"/>
    <property type="match status" value="1"/>
</dbReference>
<reference evidence="3 4" key="1">
    <citation type="submission" date="2014-04" db="EMBL/GenBank/DDBJ databases">
        <authorList>
            <consortium name="DOE Joint Genome Institute"/>
            <person name="Kuo A."/>
            <person name="Kohler A."/>
            <person name="Jargeat P."/>
            <person name="Nagy L.G."/>
            <person name="Floudas D."/>
            <person name="Copeland A."/>
            <person name="Barry K.W."/>
            <person name="Cichocki N."/>
            <person name="Veneault-Fourrey C."/>
            <person name="LaButti K."/>
            <person name="Lindquist E.A."/>
            <person name="Lipzen A."/>
            <person name="Lundell T."/>
            <person name="Morin E."/>
            <person name="Murat C."/>
            <person name="Sun H."/>
            <person name="Tunlid A."/>
            <person name="Henrissat B."/>
            <person name="Grigoriev I.V."/>
            <person name="Hibbett D.S."/>
            <person name="Martin F."/>
            <person name="Nordberg H.P."/>
            <person name="Cantor M.N."/>
            <person name="Hua S.X."/>
        </authorList>
    </citation>
    <scope>NUCLEOTIDE SEQUENCE [LARGE SCALE GENOMIC DNA]</scope>
    <source>
        <strain evidence="3 4">Ve08.2h10</strain>
    </source>
</reference>
<name>A0A0D0CN41_9AGAM</name>
<dbReference type="Proteomes" id="UP000054538">
    <property type="component" value="Unassembled WGS sequence"/>
</dbReference>